<dbReference type="OrthoDB" id="274944at2759"/>
<dbReference type="InParanoid" id="A0A316VPI9"/>
<dbReference type="CDD" id="cd01729">
    <property type="entry name" value="LSm7"/>
    <property type="match status" value="1"/>
</dbReference>
<evidence type="ECO:0000256" key="3">
    <source>
        <dbReference type="ARBA" id="ARBA00022664"/>
    </source>
</evidence>
<evidence type="ECO:0000313" key="11">
    <source>
        <dbReference type="EMBL" id="PWN37405.1"/>
    </source>
</evidence>
<dbReference type="GO" id="GO:0097526">
    <property type="term" value="C:spliceosomal tri-snRNP complex"/>
    <property type="evidence" value="ECO:0007669"/>
    <property type="project" value="TreeGrafter"/>
</dbReference>
<dbReference type="GO" id="GO:0005689">
    <property type="term" value="C:U12-type spliceosomal complex"/>
    <property type="evidence" value="ECO:0007669"/>
    <property type="project" value="TreeGrafter"/>
</dbReference>
<sequence length="156" mass="16278">MADRGAPRGGSGFRGGRGGQGRGGGGDRGRGGQHRGGNRGGRGGHASSSSSSAPVNTSAAERPKKEAILDLAKHVDKRVRVKFTGGREVVGILKGYDQLMNLVMDDVEEYIRDPESGDLTEKTRPLGLAVLRGTALTVLNPADGFGQISNPFVPQE</sequence>
<dbReference type="SUPFAM" id="SSF50182">
    <property type="entry name" value="Sm-like ribonucleoproteins"/>
    <property type="match status" value="1"/>
</dbReference>
<evidence type="ECO:0000256" key="5">
    <source>
        <dbReference type="ARBA" id="ARBA00022884"/>
    </source>
</evidence>
<keyword evidence="7" id="KW-0539">Nucleus</keyword>
<dbReference type="InterPro" id="IPR010920">
    <property type="entry name" value="LSM_dom_sf"/>
</dbReference>
<dbReference type="GO" id="GO:1990726">
    <property type="term" value="C:Lsm1-7-Pat1 complex"/>
    <property type="evidence" value="ECO:0007669"/>
    <property type="project" value="TreeGrafter"/>
</dbReference>
<accession>A0A316VPI9</accession>
<feature type="region of interest" description="Disordered" evidence="9">
    <location>
        <begin position="1"/>
        <end position="64"/>
    </location>
</feature>
<dbReference type="GeneID" id="37022468"/>
<dbReference type="InterPro" id="IPR044641">
    <property type="entry name" value="Lsm7/SmG-like"/>
</dbReference>
<evidence type="ECO:0000256" key="1">
    <source>
        <dbReference type="ARBA" id="ARBA00004123"/>
    </source>
</evidence>
<organism evidence="11 12">
    <name type="scientific">Meira miltonrushii</name>
    <dbReference type="NCBI Taxonomy" id="1280837"/>
    <lineage>
        <taxon>Eukaryota</taxon>
        <taxon>Fungi</taxon>
        <taxon>Dikarya</taxon>
        <taxon>Basidiomycota</taxon>
        <taxon>Ustilaginomycotina</taxon>
        <taxon>Exobasidiomycetes</taxon>
        <taxon>Exobasidiales</taxon>
        <taxon>Brachybasidiaceae</taxon>
        <taxon>Meira</taxon>
    </lineage>
</organism>
<dbReference type="GO" id="GO:0000956">
    <property type="term" value="P:nuclear-transcribed mRNA catabolic process"/>
    <property type="evidence" value="ECO:0007669"/>
    <property type="project" value="InterPro"/>
</dbReference>
<dbReference type="PROSITE" id="PS52002">
    <property type="entry name" value="SM"/>
    <property type="match status" value="1"/>
</dbReference>
<dbReference type="RefSeq" id="XP_025357707.1">
    <property type="nucleotide sequence ID" value="XM_025500687.1"/>
</dbReference>
<evidence type="ECO:0000256" key="4">
    <source>
        <dbReference type="ARBA" id="ARBA00022728"/>
    </source>
</evidence>
<dbReference type="AlphaFoldDB" id="A0A316VPI9"/>
<keyword evidence="6" id="KW-0508">mRNA splicing</keyword>
<keyword evidence="12" id="KW-1185">Reference proteome</keyword>
<evidence type="ECO:0000256" key="2">
    <source>
        <dbReference type="ARBA" id="ARBA00006850"/>
    </source>
</evidence>
<feature type="compositionally biased region" description="Gly residues" evidence="9">
    <location>
        <begin position="7"/>
        <end position="24"/>
    </location>
</feature>
<dbReference type="GO" id="GO:0000398">
    <property type="term" value="P:mRNA splicing, via spliceosome"/>
    <property type="evidence" value="ECO:0007669"/>
    <property type="project" value="InterPro"/>
</dbReference>
<reference evidence="11 12" key="1">
    <citation type="journal article" date="2018" name="Mol. Biol. Evol.">
        <title>Broad Genomic Sampling Reveals a Smut Pathogenic Ancestry of the Fungal Clade Ustilaginomycotina.</title>
        <authorList>
            <person name="Kijpornyongpan T."/>
            <person name="Mondo S.J."/>
            <person name="Barry K."/>
            <person name="Sandor L."/>
            <person name="Lee J."/>
            <person name="Lipzen A."/>
            <person name="Pangilinan J."/>
            <person name="LaButti K."/>
            <person name="Hainaut M."/>
            <person name="Henrissat B."/>
            <person name="Grigoriev I.V."/>
            <person name="Spatafora J.W."/>
            <person name="Aime M.C."/>
        </authorList>
    </citation>
    <scope>NUCLEOTIDE SEQUENCE [LARGE SCALE GENOMIC DNA]</scope>
    <source>
        <strain evidence="11 12">MCA 3882</strain>
    </source>
</reference>
<evidence type="ECO:0000259" key="10">
    <source>
        <dbReference type="PROSITE" id="PS52002"/>
    </source>
</evidence>
<evidence type="ECO:0000256" key="7">
    <source>
        <dbReference type="ARBA" id="ARBA00023242"/>
    </source>
</evidence>
<dbReference type="InterPro" id="IPR001163">
    <property type="entry name" value="Sm_dom_euk/arc"/>
</dbReference>
<dbReference type="PANTHER" id="PTHR10553:SF5">
    <property type="entry name" value="U6 SNRNA-ASSOCIATED SM-LIKE PROTEIN LSM7"/>
    <property type="match status" value="1"/>
</dbReference>
<keyword evidence="5" id="KW-0694">RNA-binding</keyword>
<comment type="subcellular location">
    <subcellularLocation>
        <location evidence="1">Nucleus</location>
    </subcellularLocation>
</comment>
<evidence type="ECO:0000313" key="12">
    <source>
        <dbReference type="Proteomes" id="UP000245771"/>
    </source>
</evidence>
<dbReference type="FunCoup" id="A0A316VPI9">
    <property type="interactions" value="399"/>
</dbReference>
<comment type="similarity">
    <text evidence="2">Belongs to the snRNP Sm proteins family.</text>
</comment>
<dbReference type="Pfam" id="PF01423">
    <property type="entry name" value="LSM"/>
    <property type="match status" value="1"/>
</dbReference>
<dbReference type="GO" id="GO:0005688">
    <property type="term" value="C:U6 snRNP"/>
    <property type="evidence" value="ECO:0007669"/>
    <property type="project" value="TreeGrafter"/>
</dbReference>
<dbReference type="STRING" id="1280837.A0A316VPI9"/>
<dbReference type="InterPro" id="IPR017132">
    <property type="entry name" value="Lsm7"/>
</dbReference>
<feature type="domain" description="Sm" evidence="10">
    <location>
        <begin position="66"/>
        <end position="145"/>
    </location>
</feature>
<evidence type="ECO:0000256" key="8">
    <source>
        <dbReference type="ARBA" id="ARBA00023274"/>
    </source>
</evidence>
<name>A0A316VPI9_9BASI</name>
<dbReference type="InterPro" id="IPR047575">
    <property type="entry name" value="Sm"/>
</dbReference>
<protein>
    <submittedName>
        <fullName evidence="11">U6 snRNA-associated Sm-like protein LSm7</fullName>
    </submittedName>
</protein>
<gene>
    <name evidence="11" type="ORF">FA14DRAFT_176699</name>
</gene>
<keyword evidence="3" id="KW-0507">mRNA processing</keyword>
<evidence type="ECO:0000256" key="6">
    <source>
        <dbReference type="ARBA" id="ARBA00023187"/>
    </source>
</evidence>
<dbReference type="SMART" id="SM00651">
    <property type="entry name" value="Sm"/>
    <property type="match status" value="1"/>
</dbReference>
<dbReference type="EMBL" id="KZ819602">
    <property type="protein sequence ID" value="PWN37405.1"/>
    <property type="molecule type" value="Genomic_DNA"/>
</dbReference>
<evidence type="ECO:0000256" key="9">
    <source>
        <dbReference type="SAM" id="MobiDB-lite"/>
    </source>
</evidence>
<dbReference type="GO" id="GO:0071004">
    <property type="term" value="C:U2-type prespliceosome"/>
    <property type="evidence" value="ECO:0007669"/>
    <property type="project" value="TreeGrafter"/>
</dbReference>
<keyword evidence="4" id="KW-0747">Spliceosome</keyword>
<dbReference type="GO" id="GO:0071013">
    <property type="term" value="C:catalytic step 2 spliceosome"/>
    <property type="evidence" value="ECO:0007669"/>
    <property type="project" value="TreeGrafter"/>
</dbReference>
<dbReference type="Proteomes" id="UP000245771">
    <property type="component" value="Unassembled WGS sequence"/>
</dbReference>
<keyword evidence="8" id="KW-0687">Ribonucleoprotein</keyword>
<dbReference type="PANTHER" id="PTHR10553">
    <property type="entry name" value="SMALL NUCLEAR RIBONUCLEOPROTEIN"/>
    <property type="match status" value="1"/>
</dbReference>
<proteinExistence type="inferred from homology"/>
<dbReference type="GO" id="GO:0003723">
    <property type="term" value="F:RNA binding"/>
    <property type="evidence" value="ECO:0007669"/>
    <property type="project" value="UniProtKB-KW"/>
</dbReference>
<dbReference type="Gene3D" id="2.30.30.100">
    <property type="match status" value="1"/>
</dbReference>